<sequence length="226" mass="25881">MANYNNINDALNEKLPIAQYGEPILEAESTITDLLFETVPDSIANEVEKNLSKWSLKLEKIKPETRQKVNIKRKKYLTRDERLKNGLLKLQKVGWNYSQLAEMRSMWLTYMRDNLEGIHKCPEPTDAEWTNVSTILSKSELTGADITVIRSTVPNLIGTRGTIVLETKATLQIVTPNNKLKILLKKPTVFQFVLDKFKFTVFGKHIATKPSERSVKKIKTLMHPDL</sequence>
<dbReference type="InterPro" id="IPR002730">
    <property type="entry name" value="Rpp29/RNP1"/>
</dbReference>
<protein>
    <recommendedName>
        <fullName evidence="4">Ribonuclease P protein subunit p29</fullName>
    </recommendedName>
</protein>
<dbReference type="SUPFAM" id="SSF101744">
    <property type="entry name" value="Rof/RNase P subunit-like"/>
    <property type="match status" value="1"/>
</dbReference>
<keyword evidence="6" id="KW-0819">tRNA processing</keyword>
<keyword evidence="7" id="KW-0540">Nuclease</keyword>
<dbReference type="PANTHER" id="PTHR13348">
    <property type="entry name" value="RIBONUCLEASE P SUBUNIT P29"/>
    <property type="match status" value="1"/>
</dbReference>
<evidence type="ECO:0000256" key="7">
    <source>
        <dbReference type="ARBA" id="ARBA00022722"/>
    </source>
</evidence>
<evidence type="ECO:0000256" key="1">
    <source>
        <dbReference type="ARBA" id="ARBA00002435"/>
    </source>
</evidence>
<name>A0ABM1MAG6_NICVS</name>
<evidence type="ECO:0000313" key="11">
    <source>
        <dbReference type="Proteomes" id="UP000695000"/>
    </source>
</evidence>
<accession>A0ABM1MAG6</accession>
<organism evidence="11 12">
    <name type="scientific">Nicrophorus vespilloides</name>
    <name type="common">Boreal carrion beetle</name>
    <dbReference type="NCBI Taxonomy" id="110193"/>
    <lineage>
        <taxon>Eukaryota</taxon>
        <taxon>Metazoa</taxon>
        <taxon>Ecdysozoa</taxon>
        <taxon>Arthropoda</taxon>
        <taxon>Hexapoda</taxon>
        <taxon>Insecta</taxon>
        <taxon>Pterygota</taxon>
        <taxon>Neoptera</taxon>
        <taxon>Endopterygota</taxon>
        <taxon>Coleoptera</taxon>
        <taxon>Polyphaga</taxon>
        <taxon>Staphyliniformia</taxon>
        <taxon>Silphidae</taxon>
        <taxon>Nicrophorinae</taxon>
        <taxon>Nicrophorus</taxon>
    </lineage>
</organism>
<evidence type="ECO:0000256" key="4">
    <source>
        <dbReference type="ARBA" id="ARBA00016225"/>
    </source>
</evidence>
<proteinExistence type="inferred from homology"/>
<dbReference type="PANTHER" id="PTHR13348:SF0">
    <property type="entry name" value="RIBONUCLEASE P PROTEIN SUBUNIT P29"/>
    <property type="match status" value="1"/>
</dbReference>
<dbReference type="InterPro" id="IPR023538">
    <property type="entry name" value="RNP1"/>
</dbReference>
<keyword evidence="5" id="KW-0963">Cytoplasm</keyword>
<comment type="similarity">
    <text evidence="3">Belongs to the eukaryotic/archaeal RNase P protein component 1 family.</text>
</comment>
<evidence type="ECO:0000256" key="10">
    <source>
        <dbReference type="ARBA" id="ARBA00046486"/>
    </source>
</evidence>
<evidence type="ECO:0000256" key="9">
    <source>
        <dbReference type="ARBA" id="ARBA00022801"/>
    </source>
</evidence>
<keyword evidence="9" id="KW-0378">Hydrolase</keyword>
<dbReference type="InterPro" id="IPR016848">
    <property type="entry name" value="RNase_P/MRP_Rpp29-subunit"/>
</dbReference>
<comment type="function">
    <text evidence="1">Component of ribonuclease P, a ribonucleoprotein complex that generates mature tRNA molecules by cleaving their 5'-ends.</text>
</comment>
<dbReference type="RefSeq" id="XP_017771566.1">
    <property type="nucleotide sequence ID" value="XM_017916077.1"/>
</dbReference>
<dbReference type="InterPro" id="IPR036980">
    <property type="entry name" value="RNase_P/MRP_Rpp29_sf"/>
</dbReference>
<dbReference type="Gene3D" id="2.30.30.210">
    <property type="entry name" value="Ribonuclease P/MRP, subunit p29"/>
    <property type="match status" value="1"/>
</dbReference>
<evidence type="ECO:0000313" key="12">
    <source>
        <dbReference type="RefSeq" id="XP_017771566.1"/>
    </source>
</evidence>
<dbReference type="GeneID" id="108558971"/>
<evidence type="ECO:0000256" key="8">
    <source>
        <dbReference type="ARBA" id="ARBA00022759"/>
    </source>
</evidence>
<keyword evidence="8" id="KW-0255">Endonuclease</keyword>
<evidence type="ECO:0000256" key="5">
    <source>
        <dbReference type="ARBA" id="ARBA00022490"/>
    </source>
</evidence>
<evidence type="ECO:0000256" key="6">
    <source>
        <dbReference type="ARBA" id="ARBA00022694"/>
    </source>
</evidence>
<gene>
    <name evidence="12" type="primary">LOC108558971</name>
</gene>
<evidence type="ECO:0000256" key="2">
    <source>
        <dbReference type="ARBA" id="ARBA00004123"/>
    </source>
</evidence>
<reference evidence="12" key="1">
    <citation type="submission" date="2025-08" db="UniProtKB">
        <authorList>
            <consortium name="RefSeq"/>
        </authorList>
    </citation>
    <scope>IDENTIFICATION</scope>
    <source>
        <tissue evidence="12">Whole Larva</tissue>
    </source>
</reference>
<evidence type="ECO:0000256" key="3">
    <source>
        <dbReference type="ARBA" id="ARBA00006181"/>
    </source>
</evidence>
<comment type="subcellular location">
    <subcellularLocation>
        <location evidence="2">Nucleus</location>
    </subcellularLocation>
</comment>
<keyword evidence="11" id="KW-1185">Reference proteome</keyword>
<dbReference type="InterPro" id="IPR023534">
    <property type="entry name" value="Rof/RNase_P-like"/>
</dbReference>
<dbReference type="Pfam" id="PF01868">
    <property type="entry name" value="RNase_P-MRP_p29"/>
    <property type="match status" value="1"/>
</dbReference>
<comment type="subunit">
    <text evidence="10">Component of nuclear RNase P and RNase MRP ribonucleoproteins. RNase P consists of a catalytic RNA moiety and 10 different protein chains; POP1, POP4, POP5, POP7, RPP14, RPP21, RPP25, RPP30, RPP38 and RPP40. Within the RNase P complex, POP1, POP7 and RPP25 form the 'finger' subcomplex, POP5, RPP14, RPP40 and homodimeric RPP30 form the 'palm' subcomplex, and RPP21, POP4 and RPP38 form the 'wrist' subcomplex. All subunits of the RNase P complex interact with the catalytic RNA. Several subunits of RNase P are also part of the RNase MRP complex. RNase MRP consists of a catalytic RNA moiety and about 8 protein subunits; POP1, POP7, RPP25, RPP30, RPP38, RPP40 and possibly also POP4 and POP5.</text>
</comment>
<dbReference type="Proteomes" id="UP000695000">
    <property type="component" value="Unplaced"/>
</dbReference>
<dbReference type="SMART" id="SM00538">
    <property type="entry name" value="POP4"/>
    <property type="match status" value="1"/>
</dbReference>
<dbReference type="HAMAP" id="MF_00754">
    <property type="entry name" value="RNase_P_1"/>
    <property type="match status" value="1"/>
</dbReference>